<feature type="domain" description="SUF system FeS cluster assembly SufBD core" evidence="2">
    <location>
        <begin position="221"/>
        <end position="455"/>
    </location>
</feature>
<evidence type="ECO:0000259" key="2">
    <source>
        <dbReference type="Pfam" id="PF01458"/>
    </source>
</evidence>
<dbReference type="Pfam" id="PF19295">
    <property type="entry name" value="SufBD_N"/>
    <property type="match status" value="1"/>
</dbReference>
<dbReference type="InterPro" id="IPR010231">
    <property type="entry name" value="SUF_FeS_clus_asmbl_SufB"/>
</dbReference>
<dbReference type="InterPro" id="IPR037284">
    <property type="entry name" value="SUF_FeS_clus_asmbl_SufBD_sf"/>
</dbReference>
<dbReference type="Pfam" id="PF01458">
    <property type="entry name" value="SUFBD_core"/>
    <property type="match status" value="1"/>
</dbReference>
<evidence type="ECO:0000313" key="5">
    <source>
        <dbReference type="Proteomes" id="UP001285521"/>
    </source>
</evidence>
<dbReference type="SUPFAM" id="SSF101960">
    <property type="entry name" value="Stabilizer of iron transporter SufD"/>
    <property type="match status" value="1"/>
</dbReference>
<reference evidence="4 5" key="1">
    <citation type="submission" date="2023-11" db="EMBL/GenBank/DDBJ databases">
        <title>Lentzea sokolovensis, sp. nov., Lentzea kristufkii, sp. nov., and Lentzea miocenensis, sp. nov., rare actinobacteria from Sokolov Coal Basin, Miocene lacustrine sediment, Czech Republic.</title>
        <authorList>
            <person name="Lara A."/>
            <person name="Kotroba L."/>
            <person name="Nouioui I."/>
            <person name="Neumann-Schaal M."/>
            <person name="Mast Y."/>
            <person name="Chronakova A."/>
        </authorList>
    </citation>
    <scope>NUCLEOTIDE SEQUENCE [LARGE SCALE GENOMIC DNA]</scope>
    <source>
        <strain evidence="4 5">BCCO 10_0856</strain>
    </source>
</reference>
<keyword evidence="5" id="KW-1185">Reference proteome</keyword>
<comment type="similarity">
    <text evidence="1">Belongs to the iron-sulfur cluster assembly SufBD family.</text>
</comment>
<dbReference type="PANTHER" id="PTHR30508:SF1">
    <property type="entry name" value="UPF0051 PROTEIN ABCI8, CHLOROPLASTIC-RELATED"/>
    <property type="match status" value="1"/>
</dbReference>
<reference evidence="4 5" key="2">
    <citation type="submission" date="2023-11" db="EMBL/GenBank/DDBJ databases">
        <authorList>
            <person name="Lara A.C."/>
            <person name="Chronakova A."/>
        </authorList>
    </citation>
    <scope>NUCLEOTIDE SEQUENCE [LARGE SCALE GENOMIC DNA]</scope>
    <source>
        <strain evidence="4 5">BCCO 10_0856</strain>
    </source>
</reference>
<accession>A0ABU4TD88</accession>
<evidence type="ECO:0000256" key="1">
    <source>
        <dbReference type="ARBA" id="ARBA00043967"/>
    </source>
</evidence>
<gene>
    <name evidence="4" type="primary">sufB</name>
    <name evidence="4" type="ORF">SK803_38630</name>
</gene>
<protein>
    <submittedName>
        <fullName evidence="4">Fe-S cluster assembly protein SufB</fullName>
    </submittedName>
</protein>
<dbReference type="PANTHER" id="PTHR30508">
    <property type="entry name" value="FES CLUSTER ASSEMBLY PROTEIN SUF"/>
    <property type="match status" value="1"/>
</dbReference>
<dbReference type="InterPro" id="IPR045595">
    <property type="entry name" value="SufBD_N"/>
</dbReference>
<feature type="domain" description="SUF system FeS cluster assembly SufBD N-terminal" evidence="3">
    <location>
        <begin position="156"/>
        <end position="218"/>
    </location>
</feature>
<organism evidence="4 5">
    <name type="scientific">Lentzea miocenica</name>
    <dbReference type="NCBI Taxonomy" id="3095431"/>
    <lineage>
        <taxon>Bacteria</taxon>
        <taxon>Bacillati</taxon>
        <taxon>Actinomycetota</taxon>
        <taxon>Actinomycetes</taxon>
        <taxon>Pseudonocardiales</taxon>
        <taxon>Pseudonocardiaceae</taxon>
        <taxon>Lentzea</taxon>
    </lineage>
</organism>
<name>A0ABU4TD88_9PSEU</name>
<dbReference type="NCBIfam" id="TIGR01980">
    <property type="entry name" value="sufB"/>
    <property type="match status" value="1"/>
</dbReference>
<dbReference type="InterPro" id="IPR055346">
    <property type="entry name" value="Fe-S_cluster_assembly_SufBD"/>
</dbReference>
<sequence>MTAAAEQRTPTTVQSPLTQEETIASLGNYEFGWADSDTAGASARRGLSEDVVRDISAKKSEPEWMLEYRLKALKLFDLKPMPSWGADLSGIDFDSIKYFVRSTEKQATSWEDLPEDIKNTYDRLGIPEAEKQRLVAGVAAQYESEVVYHQIREDLEQQGVLFLDTDTALKEQPELFREYFGSVIPAGDNKFSALNAATWSGGSFIYVPKGVHVDIPLQAYFRINTENMGQFERTLIIVDEGAYVHYVEGCTAPIYSSDSLHSAVVEIIVKKGGRCRYTTIQNWSNNVYNLVTKRAKAEEGATMEWVDGNIGSKVTMKYPAVFLMGEHAKGEVLSIAFAGEGQHQDAGAKMVHMAPHTSSTIISKSVARGGGRTSYRGLVQVNKRAHHSKSTVKCDALLVDTISRSDTYPYVDVREDDVQMGHEATVSKVSEDQLFYLMSRGLNEDEAMAMIVRGFVEPIARELPMEYALELNRLIELQMEGAVG</sequence>
<proteinExistence type="inferred from homology"/>
<evidence type="ECO:0000259" key="3">
    <source>
        <dbReference type="Pfam" id="PF19295"/>
    </source>
</evidence>
<comment type="caution">
    <text evidence="4">The sequence shown here is derived from an EMBL/GenBank/DDBJ whole genome shotgun (WGS) entry which is preliminary data.</text>
</comment>
<evidence type="ECO:0000313" key="4">
    <source>
        <dbReference type="EMBL" id="MDX8036148.1"/>
    </source>
</evidence>
<dbReference type="InterPro" id="IPR000825">
    <property type="entry name" value="SUF_FeS_clus_asmbl_SufBD_core"/>
</dbReference>
<dbReference type="Proteomes" id="UP001285521">
    <property type="component" value="Unassembled WGS sequence"/>
</dbReference>
<dbReference type="RefSeq" id="WP_319971156.1">
    <property type="nucleotide sequence ID" value="NZ_JAXAVW010000041.1"/>
</dbReference>
<dbReference type="EMBL" id="JAXAVW010000041">
    <property type="protein sequence ID" value="MDX8036148.1"/>
    <property type="molecule type" value="Genomic_DNA"/>
</dbReference>